<dbReference type="RefSeq" id="WP_132223108.1">
    <property type="nucleotide sequence ID" value="NZ_JADPGE010000020.1"/>
</dbReference>
<dbReference type="GO" id="GO:0008360">
    <property type="term" value="P:regulation of cell shape"/>
    <property type="evidence" value="ECO:0007669"/>
    <property type="project" value="UniProtKB-KW"/>
</dbReference>
<keyword evidence="6" id="KW-0131">Cell cycle</keyword>
<dbReference type="Gene3D" id="6.10.250.660">
    <property type="match status" value="1"/>
</dbReference>
<evidence type="ECO:0000256" key="1">
    <source>
        <dbReference type="ARBA" id="ARBA00004496"/>
    </source>
</evidence>
<evidence type="ECO:0000256" key="2">
    <source>
        <dbReference type="ARBA" id="ARBA00022490"/>
    </source>
</evidence>
<dbReference type="GO" id="GO:0005737">
    <property type="term" value="C:cytoplasm"/>
    <property type="evidence" value="ECO:0007669"/>
    <property type="project" value="UniProtKB-SubCell"/>
</dbReference>
<dbReference type="NCBIfam" id="TIGR03544">
    <property type="entry name" value="DivI1A_domain"/>
    <property type="match status" value="1"/>
</dbReference>
<gene>
    <name evidence="8" type="ORF">EDD61_1014</name>
</gene>
<evidence type="ECO:0000256" key="6">
    <source>
        <dbReference type="ARBA" id="ARBA00023306"/>
    </source>
</evidence>
<dbReference type="AlphaFoldDB" id="A0A4R3TNJ4"/>
<dbReference type="GO" id="GO:0051301">
    <property type="term" value="P:cell division"/>
    <property type="evidence" value="ECO:0007669"/>
    <property type="project" value="UniProtKB-KW"/>
</dbReference>
<feature type="coiled-coil region" evidence="7">
    <location>
        <begin position="40"/>
        <end position="74"/>
    </location>
</feature>
<proteinExistence type="predicted"/>
<evidence type="ECO:0000256" key="3">
    <source>
        <dbReference type="ARBA" id="ARBA00022618"/>
    </source>
</evidence>
<dbReference type="Proteomes" id="UP000295773">
    <property type="component" value="Unassembled WGS sequence"/>
</dbReference>
<reference evidence="8 9" key="1">
    <citation type="submission" date="2019-03" db="EMBL/GenBank/DDBJ databases">
        <title>Genomic Encyclopedia of Type Strains, Phase IV (KMG-IV): sequencing the most valuable type-strain genomes for metagenomic binning, comparative biology and taxonomic classification.</title>
        <authorList>
            <person name="Goeker M."/>
        </authorList>
    </citation>
    <scope>NUCLEOTIDE SEQUENCE [LARGE SCALE GENOMIC DNA]</scope>
    <source>
        <strain evidence="8 9">DSM 29481</strain>
    </source>
</reference>
<keyword evidence="4" id="KW-0133">Cell shape</keyword>
<keyword evidence="5 7" id="KW-0175">Coiled coil</keyword>
<dbReference type="InterPro" id="IPR007793">
    <property type="entry name" value="DivIVA_fam"/>
</dbReference>
<organism evidence="8 9">
    <name type="scientific">Longicatena caecimuris</name>
    <dbReference type="NCBI Taxonomy" id="1796635"/>
    <lineage>
        <taxon>Bacteria</taxon>
        <taxon>Bacillati</taxon>
        <taxon>Bacillota</taxon>
        <taxon>Erysipelotrichia</taxon>
        <taxon>Erysipelotrichales</taxon>
        <taxon>Erysipelotrichaceae</taxon>
        <taxon>Longicatena</taxon>
    </lineage>
</organism>
<dbReference type="EMBL" id="SMBP01000001">
    <property type="protein sequence ID" value="TCU63354.1"/>
    <property type="molecule type" value="Genomic_DNA"/>
</dbReference>
<dbReference type="PIRSF" id="PIRSF029938">
    <property type="entry name" value="UCP029938"/>
    <property type="match status" value="1"/>
</dbReference>
<evidence type="ECO:0000256" key="4">
    <source>
        <dbReference type="ARBA" id="ARBA00022960"/>
    </source>
</evidence>
<sequence>MEKRFKLSVEDVLNKQFNVDFKGYSSREVDEFLDLVIHDYQEYDHMIENLGNHLQEYERHIATLKAKIVELEGKQEVEAKKAELSGDNIDILKRLTRLENAVFRKEKE</sequence>
<dbReference type="Pfam" id="PF05103">
    <property type="entry name" value="DivIVA"/>
    <property type="match status" value="1"/>
</dbReference>
<dbReference type="PANTHER" id="PTHR35794:SF1">
    <property type="entry name" value="CELL CYCLE PROTEIN GPSB"/>
    <property type="match status" value="1"/>
</dbReference>
<comment type="subcellular location">
    <subcellularLocation>
        <location evidence="1">Cytoplasm</location>
    </subcellularLocation>
</comment>
<keyword evidence="2" id="KW-0963">Cytoplasm</keyword>
<protein>
    <submittedName>
        <fullName evidence="8">DivIVA domain-containing protein</fullName>
    </submittedName>
</protein>
<dbReference type="InterPro" id="IPR011229">
    <property type="entry name" value="Cell_cycle_GpsB"/>
</dbReference>
<dbReference type="InterPro" id="IPR019933">
    <property type="entry name" value="DivIVA_domain"/>
</dbReference>
<dbReference type="PANTHER" id="PTHR35794">
    <property type="entry name" value="CELL DIVISION PROTEIN DIVIVA"/>
    <property type="match status" value="1"/>
</dbReference>
<evidence type="ECO:0000256" key="5">
    <source>
        <dbReference type="ARBA" id="ARBA00023054"/>
    </source>
</evidence>
<keyword evidence="3" id="KW-0132">Cell division</keyword>
<evidence type="ECO:0000256" key="7">
    <source>
        <dbReference type="SAM" id="Coils"/>
    </source>
</evidence>
<comment type="caution">
    <text evidence="8">The sequence shown here is derived from an EMBL/GenBank/DDBJ whole genome shotgun (WGS) entry which is preliminary data.</text>
</comment>
<evidence type="ECO:0000313" key="8">
    <source>
        <dbReference type="EMBL" id="TCU63354.1"/>
    </source>
</evidence>
<evidence type="ECO:0000313" key="9">
    <source>
        <dbReference type="Proteomes" id="UP000295773"/>
    </source>
</evidence>
<accession>A0A4R3TNJ4</accession>
<name>A0A4R3TNJ4_9FIRM</name>
<keyword evidence="9" id="KW-1185">Reference proteome</keyword>